<accession>A0ACB8TZZ0</accession>
<comment type="caution">
    <text evidence="1">The sequence shown here is derived from an EMBL/GenBank/DDBJ whole genome shotgun (WGS) entry which is preliminary data.</text>
</comment>
<name>A0ACB8TZZ0_9APHY</name>
<reference evidence="1" key="1">
    <citation type="journal article" date="2021" name="Environ. Microbiol.">
        <title>Gene family expansions and transcriptome signatures uncover fungal adaptations to wood decay.</title>
        <authorList>
            <person name="Hage H."/>
            <person name="Miyauchi S."/>
            <person name="Viragh M."/>
            <person name="Drula E."/>
            <person name="Min B."/>
            <person name="Chaduli D."/>
            <person name="Navarro D."/>
            <person name="Favel A."/>
            <person name="Norest M."/>
            <person name="Lesage-Meessen L."/>
            <person name="Balint B."/>
            <person name="Merenyi Z."/>
            <person name="de Eugenio L."/>
            <person name="Morin E."/>
            <person name="Martinez A.T."/>
            <person name="Baldrian P."/>
            <person name="Stursova M."/>
            <person name="Martinez M.J."/>
            <person name="Novotny C."/>
            <person name="Magnuson J.K."/>
            <person name="Spatafora J.W."/>
            <person name="Maurice S."/>
            <person name="Pangilinan J."/>
            <person name="Andreopoulos W."/>
            <person name="LaButti K."/>
            <person name="Hundley H."/>
            <person name="Na H."/>
            <person name="Kuo A."/>
            <person name="Barry K."/>
            <person name="Lipzen A."/>
            <person name="Henrissat B."/>
            <person name="Riley R."/>
            <person name="Ahrendt S."/>
            <person name="Nagy L.G."/>
            <person name="Grigoriev I.V."/>
            <person name="Martin F."/>
            <person name="Rosso M.N."/>
        </authorList>
    </citation>
    <scope>NUCLEOTIDE SEQUENCE</scope>
    <source>
        <strain evidence="1">CBS 384.51</strain>
    </source>
</reference>
<sequence>EASDQDVFIAAVILNPVHKTRPFRKCHWFSLGLISVLMARLYSRFFGNPVPQELLPEVAEYLQDKGFYYHLKAYQNLYVQSQDNTVCSFISICVSRSINADISGGTLTPLACIATHLFSVCPNSASCERLFGLLKHTMASLRTRLTTRNLLNIAELHAHLQQSQLRNGEAIQCLKQ</sequence>
<feature type="non-terminal residue" evidence="1">
    <location>
        <position position="1"/>
    </location>
</feature>
<proteinExistence type="predicted"/>
<dbReference type="Proteomes" id="UP001055072">
    <property type="component" value="Unassembled WGS sequence"/>
</dbReference>
<keyword evidence="2" id="KW-1185">Reference proteome</keyword>
<evidence type="ECO:0000313" key="1">
    <source>
        <dbReference type="EMBL" id="KAI0087464.1"/>
    </source>
</evidence>
<dbReference type="EMBL" id="MU274918">
    <property type="protein sequence ID" value="KAI0087464.1"/>
    <property type="molecule type" value="Genomic_DNA"/>
</dbReference>
<organism evidence="1 2">
    <name type="scientific">Irpex rosettiformis</name>
    <dbReference type="NCBI Taxonomy" id="378272"/>
    <lineage>
        <taxon>Eukaryota</taxon>
        <taxon>Fungi</taxon>
        <taxon>Dikarya</taxon>
        <taxon>Basidiomycota</taxon>
        <taxon>Agaricomycotina</taxon>
        <taxon>Agaricomycetes</taxon>
        <taxon>Polyporales</taxon>
        <taxon>Irpicaceae</taxon>
        <taxon>Irpex</taxon>
    </lineage>
</organism>
<gene>
    <name evidence="1" type="ORF">BDY19DRAFT_859013</name>
</gene>
<feature type="non-terminal residue" evidence="1">
    <location>
        <position position="176"/>
    </location>
</feature>
<protein>
    <submittedName>
        <fullName evidence="1">Uncharacterized protein</fullName>
    </submittedName>
</protein>
<evidence type="ECO:0000313" key="2">
    <source>
        <dbReference type="Proteomes" id="UP001055072"/>
    </source>
</evidence>